<reference evidence="1" key="1">
    <citation type="submission" date="2022-01" db="EMBL/GenBank/DDBJ databases">
        <title>Pseudomonas sp. nov. isolated from Antarctic regolith.</title>
        <authorList>
            <person name="Novakova D."/>
            <person name="Sedlar K."/>
        </authorList>
    </citation>
    <scope>NUCLEOTIDE SEQUENCE</scope>
    <source>
        <strain evidence="1">P2647</strain>
    </source>
</reference>
<proteinExistence type="predicted"/>
<dbReference type="Proteomes" id="UP001162905">
    <property type="component" value="Unassembled WGS sequence"/>
</dbReference>
<protein>
    <submittedName>
        <fullName evidence="1">Uncharacterized protein</fullName>
    </submittedName>
</protein>
<comment type="caution">
    <text evidence="1">The sequence shown here is derived from an EMBL/GenBank/DDBJ whole genome shotgun (WGS) entry which is preliminary data.</text>
</comment>
<sequence length="120" mass="13605">MTNSTKLVSVPRKLLEEILKRLNVNQNHALCLNICSLLDADPAEDVRDPFLNMSALQQARLIHAMEAEDVRAVVDERISGPNWQACWTDWLANHAEIDPDGFQHHWNGWKAALHATNNSK</sequence>
<organism evidence="1 2">
    <name type="scientific">Pseudomonas petrae</name>
    <dbReference type="NCBI Taxonomy" id="2912190"/>
    <lineage>
        <taxon>Bacteria</taxon>
        <taxon>Pseudomonadati</taxon>
        <taxon>Pseudomonadota</taxon>
        <taxon>Gammaproteobacteria</taxon>
        <taxon>Pseudomonadales</taxon>
        <taxon>Pseudomonadaceae</taxon>
        <taxon>Pseudomonas</taxon>
    </lineage>
</organism>
<dbReference type="RefSeq" id="WP_237251090.1">
    <property type="nucleotide sequence ID" value="NZ_JAKJXH010000005.1"/>
</dbReference>
<accession>A0ABS9I3C6</accession>
<gene>
    <name evidence="1" type="ORF">L4G47_06445</name>
</gene>
<evidence type="ECO:0000313" key="2">
    <source>
        <dbReference type="Proteomes" id="UP001162905"/>
    </source>
</evidence>
<evidence type="ECO:0000313" key="1">
    <source>
        <dbReference type="EMBL" id="MCF7541859.1"/>
    </source>
</evidence>
<keyword evidence="2" id="KW-1185">Reference proteome</keyword>
<name>A0ABS9I3C6_9PSED</name>
<dbReference type="EMBL" id="JAKJXH010000005">
    <property type="protein sequence ID" value="MCF7541859.1"/>
    <property type="molecule type" value="Genomic_DNA"/>
</dbReference>